<evidence type="ECO:0008006" key="4">
    <source>
        <dbReference type="Google" id="ProtNLM"/>
    </source>
</evidence>
<evidence type="ECO:0000313" key="3">
    <source>
        <dbReference type="Proteomes" id="UP000199417"/>
    </source>
</evidence>
<feature type="signal peptide" evidence="1">
    <location>
        <begin position="1"/>
        <end position="28"/>
    </location>
</feature>
<sequence length="227" mass="22743">MMRRGASILAAVAVAAGGLAVGAGTANATGSSGPGSSAPPCAPEGAQLACDDGQFYEVEKAGNIRLAYHGPDEAVLGQEIAFTSEFEAGDSDYQDVQPEVAIASVTHHAPRGFEFTGATVTAAKYELYPATSVFTPLEATVVVDPVTGDVTVTAPAGGWAAPKTETNNGILTGTVVVKLAYKATELVSDGTSGVTFTGTDVPASEGWMAAGTTKVVPVDLGGFGSLS</sequence>
<proteinExistence type="predicted"/>
<gene>
    <name evidence="2" type="ORF">SAMN05444580_10140</name>
</gene>
<feature type="chain" id="PRO_5011602809" description="Alternate signal-mediated exported protein, RER_14450 family" evidence="1">
    <location>
        <begin position="29"/>
        <end position="227"/>
    </location>
</feature>
<keyword evidence="3" id="KW-1185">Reference proteome</keyword>
<dbReference type="AlphaFoldDB" id="A0A1G6M3S5"/>
<organism evidence="2 3">
    <name type="scientific">Rhodococcus tukisamuensis</name>
    <dbReference type="NCBI Taxonomy" id="168276"/>
    <lineage>
        <taxon>Bacteria</taxon>
        <taxon>Bacillati</taxon>
        <taxon>Actinomycetota</taxon>
        <taxon>Actinomycetes</taxon>
        <taxon>Mycobacteriales</taxon>
        <taxon>Nocardiaceae</taxon>
        <taxon>Rhodococcus</taxon>
    </lineage>
</organism>
<reference evidence="2 3" key="1">
    <citation type="submission" date="2016-10" db="EMBL/GenBank/DDBJ databases">
        <authorList>
            <person name="de Groot N.N."/>
        </authorList>
    </citation>
    <scope>NUCLEOTIDE SEQUENCE [LARGE SCALE GENOMIC DNA]</scope>
    <source>
        <strain evidence="2 3">JCM 11308</strain>
    </source>
</reference>
<keyword evidence="1" id="KW-0732">Signal</keyword>
<accession>A0A1G6M3S5</accession>
<dbReference type="InterPro" id="IPR023228">
    <property type="entry name" value="SAM_OH_AdoTrfase_N_sf"/>
</dbReference>
<dbReference type="SUPFAM" id="SSF102522">
    <property type="entry name" value="Bacterial fluorinating enzyme, N-terminal domain"/>
    <property type="match status" value="1"/>
</dbReference>
<dbReference type="Proteomes" id="UP000199417">
    <property type="component" value="Unassembled WGS sequence"/>
</dbReference>
<name>A0A1G6M3S5_9NOCA</name>
<evidence type="ECO:0000256" key="1">
    <source>
        <dbReference type="SAM" id="SignalP"/>
    </source>
</evidence>
<protein>
    <recommendedName>
        <fullName evidence="4">Alternate signal-mediated exported protein, RER_14450 family</fullName>
    </recommendedName>
</protein>
<evidence type="ECO:0000313" key="2">
    <source>
        <dbReference type="EMBL" id="SDC49616.1"/>
    </source>
</evidence>
<dbReference type="EMBL" id="FNAB01000001">
    <property type="protein sequence ID" value="SDC49616.1"/>
    <property type="molecule type" value="Genomic_DNA"/>
</dbReference>